<accession>A0ABN3GD50</accession>
<dbReference type="SUPFAM" id="SSF50129">
    <property type="entry name" value="GroES-like"/>
    <property type="match status" value="1"/>
</dbReference>
<dbReference type="InterPro" id="IPR020843">
    <property type="entry name" value="ER"/>
</dbReference>
<evidence type="ECO:0000313" key="4">
    <source>
        <dbReference type="EMBL" id="GAA2348693.1"/>
    </source>
</evidence>
<sequence length="322" mass="33222">MRAVQVKEFGGPEVLSVVEIGDPRPSAGQVLVRTSAVDVLFVDTQLRRGWGQEYFGTTPPYVPGDGVAGEVVELGADVDPDWLGKTVVASTGNAGTYAELVVVAESELVVVPDGLDERAAVVLLHDATTALLFAEHARIGSGERVLVTAAGGGAATILVQLARGAGARVIGAARGAAKLDLVRELGAEPVDYSEPGWQERVRELTGGVDVVFDGAGGSLGGAAFDAADRGARVYTYGASSGDFAVIDEAQAQRSGVVVTGLLDLQHSSRQQRKELLVRALTEAAAGKIEPTVGPSFPLREAAAAHAAIEARTVLGRAVLLPD</sequence>
<dbReference type="SUPFAM" id="SSF51735">
    <property type="entry name" value="NAD(P)-binding Rossmann-fold domains"/>
    <property type="match status" value="1"/>
</dbReference>
<dbReference type="Pfam" id="PF00107">
    <property type="entry name" value="ADH_zinc_N"/>
    <property type="match status" value="1"/>
</dbReference>
<keyword evidence="5" id="KW-1185">Reference proteome</keyword>
<feature type="domain" description="Enoyl reductase (ER)" evidence="3">
    <location>
        <begin position="10"/>
        <end position="319"/>
    </location>
</feature>
<name>A0ABN3GD50_9PSEU</name>
<proteinExistence type="predicted"/>
<dbReference type="SMART" id="SM00829">
    <property type="entry name" value="PKS_ER"/>
    <property type="match status" value="1"/>
</dbReference>
<evidence type="ECO:0000259" key="3">
    <source>
        <dbReference type="SMART" id="SM00829"/>
    </source>
</evidence>
<evidence type="ECO:0000256" key="2">
    <source>
        <dbReference type="ARBA" id="ARBA00023002"/>
    </source>
</evidence>
<dbReference type="InterPro" id="IPR013149">
    <property type="entry name" value="ADH-like_C"/>
</dbReference>
<dbReference type="EMBL" id="BAAARA010000008">
    <property type="protein sequence ID" value="GAA2348693.1"/>
    <property type="molecule type" value="Genomic_DNA"/>
</dbReference>
<comment type="caution">
    <text evidence="4">The sequence shown here is derived from an EMBL/GenBank/DDBJ whole genome shotgun (WGS) entry which is preliminary data.</text>
</comment>
<dbReference type="Proteomes" id="UP001501218">
    <property type="component" value="Unassembled WGS sequence"/>
</dbReference>
<dbReference type="Gene3D" id="3.90.180.10">
    <property type="entry name" value="Medium-chain alcohol dehydrogenases, catalytic domain"/>
    <property type="match status" value="1"/>
</dbReference>
<protein>
    <submittedName>
        <fullName evidence="4">Zinc-binding dehydrogenase</fullName>
    </submittedName>
</protein>
<dbReference type="InterPro" id="IPR036291">
    <property type="entry name" value="NAD(P)-bd_dom_sf"/>
</dbReference>
<dbReference type="InterPro" id="IPR013154">
    <property type="entry name" value="ADH-like_N"/>
</dbReference>
<dbReference type="RefSeq" id="WP_344132052.1">
    <property type="nucleotide sequence ID" value="NZ_BAAARA010000008.1"/>
</dbReference>
<dbReference type="Gene3D" id="3.40.50.720">
    <property type="entry name" value="NAD(P)-binding Rossmann-like Domain"/>
    <property type="match status" value="1"/>
</dbReference>
<keyword evidence="1" id="KW-0521">NADP</keyword>
<gene>
    <name evidence="4" type="ORF">GCM10009854_27610</name>
</gene>
<dbReference type="InterPro" id="IPR011032">
    <property type="entry name" value="GroES-like_sf"/>
</dbReference>
<organism evidence="4 5">
    <name type="scientific">Saccharopolyspora halophila</name>
    <dbReference type="NCBI Taxonomy" id="405551"/>
    <lineage>
        <taxon>Bacteria</taxon>
        <taxon>Bacillati</taxon>
        <taxon>Actinomycetota</taxon>
        <taxon>Actinomycetes</taxon>
        <taxon>Pseudonocardiales</taxon>
        <taxon>Pseudonocardiaceae</taxon>
        <taxon>Saccharopolyspora</taxon>
    </lineage>
</organism>
<evidence type="ECO:0000313" key="5">
    <source>
        <dbReference type="Proteomes" id="UP001501218"/>
    </source>
</evidence>
<dbReference type="Pfam" id="PF08240">
    <property type="entry name" value="ADH_N"/>
    <property type="match status" value="1"/>
</dbReference>
<evidence type="ECO:0000256" key="1">
    <source>
        <dbReference type="ARBA" id="ARBA00022857"/>
    </source>
</evidence>
<reference evidence="4 5" key="1">
    <citation type="journal article" date="2019" name="Int. J. Syst. Evol. Microbiol.">
        <title>The Global Catalogue of Microorganisms (GCM) 10K type strain sequencing project: providing services to taxonomists for standard genome sequencing and annotation.</title>
        <authorList>
            <consortium name="The Broad Institute Genomics Platform"/>
            <consortium name="The Broad Institute Genome Sequencing Center for Infectious Disease"/>
            <person name="Wu L."/>
            <person name="Ma J."/>
        </authorList>
    </citation>
    <scope>NUCLEOTIDE SEQUENCE [LARGE SCALE GENOMIC DNA]</scope>
    <source>
        <strain evidence="4 5">JCM 16221</strain>
    </source>
</reference>
<keyword evidence="2" id="KW-0560">Oxidoreductase</keyword>
<dbReference type="PANTHER" id="PTHR48106">
    <property type="entry name" value="QUINONE OXIDOREDUCTASE PIG3-RELATED"/>
    <property type="match status" value="1"/>
</dbReference>